<dbReference type="InterPro" id="IPR003509">
    <property type="entry name" value="UPF0102_YraN-like"/>
</dbReference>
<dbReference type="OrthoDB" id="9802516at2"/>
<dbReference type="PANTHER" id="PTHR34039:SF1">
    <property type="entry name" value="UPF0102 PROTEIN YRAN"/>
    <property type="match status" value="1"/>
</dbReference>
<protein>
    <recommendedName>
        <fullName evidence="2">UPF0102 protein ERS852471_00349</fullName>
    </recommendedName>
</protein>
<evidence type="ECO:0000313" key="4">
    <source>
        <dbReference type="Proteomes" id="UP000095594"/>
    </source>
</evidence>
<evidence type="ECO:0000256" key="1">
    <source>
        <dbReference type="ARBA" id="ARBA00006738"/>
    </source>
</evidence>
<keyword evidence="3" id="KW-0540">Nuclease</keyword>
<dbReference type="InterPro" id="IPR011856">
    <property type="entry name" value="tRNA_endonuc-like_dom_sf"/>
</dbReference>
<gene>
    <name evidence="3" type="ORF">ERS852471_00349</name>
</gene>
<comment type="similarity">
    <text evidence="1 2">Belongs to the UPF0102 family.</text>
</comment>
<evidence type="ECO:0000313" key="3">
    <source>
        <dbReference type="EMBL" id="CUN69136.1"/>
    </source>
</evidence>
<dbReference type="InterPro" id="IPR011335">
    <property type="entry name" value="Restrct_endonuc-II-like"/>
</dbReference>
<name>A0A173Z111_9CLOT</name>
<dbReference type="HAMAP" id="MF_00048">
    <property type="entry name" value="UPF0102"/>
    <property type="match status" value="1"/>
</dbReference>
<dbReference type="AlphaFoldDB" id="A0A173Z111"/>
<accession>A0A173Z111</accession>
<sequence>MNNYNKNIGNYGENLASKYLINLNHRILEMNYRNRLGEVDIISTINDIIIFTEVKSRYTNSYGLPVESVTYYKQRQIIKVSSYYILINKLNKYNIRYDVIEVLFNKFNQDFAINHIKDAFRLY</sequence>
<dbReference type="GO" id="GO:0003676">
    <property type="term" value="F:nucleic acid binding"/>
    <property type="evidence" value="ECO:0007669"/>
    <property type="project" value="InterPro"/>
</dbReference>
<keyword evidence="3" id="KW-0378">Hydrolase</keyword>
<reference evidence="3 4" key="1">
    <citation type="submission" date="2015-09" db="EMBL/GenBank/DDBJ databases">
        <authorList>
            <consortium name="Pathogen Informatics"/>
        </authorList>
    </citation>
    <scope>NUCLEOTIDE SEQUENCE [LARGE SCALE GENOMIC DNA]</scope>
    <source>
        <strain evidence="3 4">2789STDY5834856</strain>
    </source>
</reference>
<proteinExistence type="inferred from homology"/>
<dbReference type="Gene3D" id="3.40.1350.10">
    <property type="match status" value="1"/>
</dbReference>
<organism evidence="3 4">
    <name type="scientific">Clostridium disporicum</name>
    <dbReference type="NCBI Taxonomy" id="84024"/>
    <lineage>
        <taxon>Bacteria</taxon>
        <taxon>Bacillati</taxon>
        <taxon>Bacillota</taxon>
        <taxon>Clostridia</taxon>
        <taxon>Eubacteriales</taxon>
        <taxon>Clostridiaceae</taxon>
        <taxon>Clostridium</taxon>
    </lineage>
</organism>
<dbReference type="EMBL" id="CYZX01000002">
    <property type="protein sequence ID" value="CUN69136.1"/>
    <property type="molecule type" value="Genomic_DNA"/>
</dbReference>
<evidence type="ECO:0000256" key="2">
    <source>
        <dbReference type="HAMAP-Rule" id="MF_00048"/>
    </source>
</evidence>
<dbReference type="PANTHER" id="PTHR34039">
    <property type="entry name" value="UPF0102 PROTEIN YRAN"/>
    <property type="match status" value="1"/>
</dbReference>
<keyword evidence="3" id="KW-0255">Endonuclease</keyword>
<dbReference type="Proteomes" id="UP000095594">
    <property type="component" value="Unassembled WGS sequence"/>
</dbReference>
<dbReference type="RefSeq" id="WP_055263305.1">
    <property type="nucleotide sequence ID" value="NZ_CABIXQ010000002.1"/>
</dbReference>
<dbReference type="GO" id="GO:0004519">
    <property type="term" value="F:endonuclease activity"/>
    <property type="evidence" value="ECO:0007669"/>
    <property type="project" value="UniProtKB-KW"/>
</dbReference>
<dbReference type="SUPFAM" id="SSF52980">
    <property type="entry name" value="Restriction endonuclease-like"/>
    <property type="match status" value="1"/>
</dbReference>
<dbReference type="Pfam" id="PF02021">
    <property type="entry name" value="UPF0102"/>
    <property type="match status" value="1"/>
</dbReference>